<dbReference type="EMBL" id="JAFBCG010000001">
    <property type="protein sequence ID" value="MBM7801513.1"/>
    <property type="molecule type" value="Genomic_DNA"/>
</dbReference>
<reference evidence="1 2" key="1">
    <citation type="submission" date="2021-01" db="EMBL/GenBank/DDBJ databases">
        <title>Sequencing the genomes of 1000 actinobacteria strains.</title>
        <authorList>
            <person name="Klenk H.-P."/>
        </authorList>
    </citation>
    <scope>NUCLEOTIDE SEQUENCE [LARGE SCALE GENOMIC DNA]</scope>
    <source>
        <strain evidence="1 2">DSM 20542</strain>
    </source>
</reference>
<organism evidence="1 2">
    <name type="scientific">Curtobacterium luteum</name>
    <dbReference type="NCBI Taxonomy" id="33881"/>
    <lineage>
        <taxon>Bacteria</taxon>
        <taxon>Bacillati</taxon>
        <taxon>Actinomycetota</taxon>
        <taxon>Actinomycetes</taxon>
        <taxon>Micrococcales</taxon>
        <taxon>Microbacteriaceae</taxon>
        <taxon>Curtobacterium</taxon>
    </lineage>
</organism>
<evidence type="ECO:0008006" key="3">
    <source>
        <dbReference type="Google" id="ProtNLM"/>
    </source>
</evidence>
<sequence>MKVLRRCAFCGRTDSPLTKEHVYPRHWANFFPRSGTGPVNVFQTTPKGHVQRRGANHQFDEQVRDVCAVCNNGWMAELDEAAKTVVVSLGQATTAMMDASATSTFRSWATKIALVRTLQDKAHAQQAHEDRFHDFYRDRKPFGPLVVQAARCEMPHGDNNTSWVMPGANSATSNTVTVTLGRLLFQVGIFAPGDETYGPLTRLQLAAVRNMTKGKVRLVRDQRRFELGEEVTETEMMLVREPAALIGAGPAAENNISRTPIKRSRGGSFGNPYGVPNINDVAWQRYGDESL</sequence>
<name>A0ABS2RS41_9MICO</name>
<protein>
    <recommendedName>
        <fullName evidence="3">HNH endonuclease 5 domain-containing protein</fullName>
    </recommendedName>
</protein>
<accession>A0ABS2RS41</accession>
<gene>
    <name evidence="1" type="ORF">JOE58_000764</name>
</gene>
<evidence type="ECO:0000313" key="1">
    <source>
        <dbReference type="EMBL" id="MBM7801513.1"/>
    </source>
</evidence>
<dbReference type="RefSeq" id="WP_175329320.1">
    <property type="nucleotide sequence ID" value="NZ_BMOI01000001.1"/>
</dbReference>
<comment type="caution">
    <text evidence="1">The sequence shown here is derived from an EMBL/GenBank/DDBJ whole genome shotgun (WGS) entry which is preliminary data.</text>
</comment>
<dbReference type="Proteomes" id="UP000746584">
    <property type="component" value="Unassembled WGS sequence"/>
</dbReference>
<keyword evidence="2" id="KW-1185">Reference proteome</keyword>
<evidence type="ECO:0000313" key="2">
    <source>
        <dbReference type="Proteomes" id="UP000746584"/>
    </source>
</evidence>
<proteinExistence type="predicted"/>